<dbReference type="InterPro" id="IPR051900">
    <property type="entry name" value="SPT_small_subunit"/>
</dbReference>
<evidence type="ECO:0000313" key="10">
    <source>
        <dbReference type="EMBL" id="ORY02019.1"/>
    </source>
</evidence>
<dbReference type="InParanoid" id="A0A1Y1YVN9"/>
<evidence type="ECO:0000313" key="11">
    <source>
        <dbReference type="Proteomes" id="UP000193498"/>
    </source>
</evidence>
<gene>
    <name evidence="10" type="ORF">K493DRAFT_208853</name>
</gene>
<sequence length="67" mass="7823">MFNNSIKKHISLKYYQYELVTCIYMLEPWEKVIFNSFVLTSLLVTLYFGITYLPIPTMPTASSYGLS</sequence>
<dbReference type="Proteomes" id="UP000193498">
    <property type="component" value="Unassembled WGS sequence"/>
</dbReference>
<comment type="subcellular location">
    <subcellularLocation>
        <location evidence="1">Endoplasmic reticulum membrane</location>
        <topology evidence="1">Multi-pass membrane protein</topology>
    </subcellularLocation>
</comment>
<protein>
    <submittedName>
        <fullName evidence="10">Uncharacterized protein</fullName>
    </submittedName>
</protein>
<comment type="caution">
    <text evidence="10">The sequence shown here is derived from an EMBL/GenBank/DDBJ whole genome shotgun (WGS) entry which is preliminary data.</text>
</comment>
<comment type="pathway">
    <text evidence="2">Lipid metabolism.</text>
</comment>
<evidence type="ECO:0000256" key="4">
    <source>
        <dbReference type="ARBA" id="ARBA00022824"/>
    </source>
</evidence>
<comment type="similarity">
    <text evidence="8">Belongs to the SPTSS family. SPTSSA subfamily.</text>
</comment>
<dbReference type="Pfam" id="PF11779">
    <property type="entry name" value="SPT_ssu-like"/>
    <property type="match status" value="1"/>
</dbReference>
<dbReference type="OrthoDB" id="202672at2759"/>
<evidence type="ECO:0000256" key="2">
    <source>
        <dbReference type="ARBA" id="ARBA00005189"/>
    </source>
</evidence>
<evidence type="ECO:0000256" key="6">
    <source>
        <dbReference type="ARBA" id="ARBA00023098"/>
    </source>
</evidence>
<feature type="transmembrane region" description="Helical" evidence="9">
    <location>
        <begin position="32"/>
        <end position="55"/>
    </location>
</feature>
<name>A0A1Y1YVN9_9FUNG</name>
<proteinExistence type="inferred from homology"/>
<dbReference type="InterPro" id="IPR024512">
    <property type="entry name" value="Ser_palmitoyltrfase_ssu-like"/>
</dbReference>
<keyword evidence="11" id="KW-1185">Reference proteome</keyword>
<dbReference type="AlphaFoldDB" id="A0A1Y1YVN9"/>
<organism evidence="10 11">
    <name type="scientific">Basidiobolus meristosporus CBS 931.73</name>
    <dbReference type="NCBI Taxonomy" id="1314790"/>
    <lineage>
        <taxon>Eukaryota</taxon>
        <taxon>Fungi</taxon>
        <taxon>Fungi incertae sedis</taxon>
        <taxon>Zoopagomycota</taxon>
        <taxon>Entomophthoromycotina</taxon>
        <taxon>Basidiobolomycetes</taxon>
        <taxon>Basidiobolales</taxon>
        <taxon>Basidiobolaceae</taxon>
        <taxon>Basidiobolus</taxon>
    </lineage>
</organism>
<dbReference type="PANTHER" id="PTHR47084">
    <property type="entry name" value="SERINE PALMITOYLTRANSFERASE SMALL SUBUNIT A"/>
    <property type="match status" value="1"/>
</dbReference>
<reference evidence="10 11" key="1">
    <citation type="submission" date="2016-07" db="EMBL/GenBank/DDBJ databases">
        <title>Pervasive Adenine N6-methylation of Active Genes in Fungi.</title>
        <authorList>
            <consortium name="DOE Joint Genome Institute"/>
            <person name="Mondo S.J."/>
            <person name="Dannebaum R.O."/>
            <person name="Kuo R.C."/>
            <person name="Labutti K."/>
            <person name="Haridas S."/>
            <person name="Kuo A."/>
            <person name="Salamov A."/>
            <person name="Ahrendt S.R."/>
            <person name="Lipzen A."/>
            <person name="Sullivan W."/>
            <person name="Andreopoulos W.B."/>
            <person name="Clum A."/>
            <person name="Lindquist E."/>
            <person name="Daum C."/>
            <person name="Ramamoorthy G.K."/>
            <person name="Gryganskyi A."/>
            <person name="Culley D."/>
            <person name="Magnuson J.K."/>
            <person name="James T.Y."/>
            <person name="O'Malley M.A."/>
            <person name="Stajich J.E."/>
            <person name="Spatafora J.W."/>
            <person name="Visel A."/>
            <person name="Grigoriev I.V."/>
        </authorList>
    </citation>
    <scope>NUCLEOTIDE SEQUENCE [LARGE SCALE GENOMIC DNA]</scope>
    <source>
        <strain evidence="10 11">CBS 931.73</strain>
    </source>
</reference>
<evidence type="ECO:0000256" key="7">
    <source>
        <dbReference type="ARBA" id="ARBA00023136"/>
    </source>
</evidence>
<evidence type="ECO:0000256" key="1">
    <source>
        <dbReference type="ARBA" id="ARBA00004477"/>
    </source>
</evidence>
<dbReference type="GO" id="GO:0005789">
    <property type="term" value="C:endoplasmic reticulum membrane"/>
    <property type="evidence" value="ECO:0007669"/>
    <property type="project" value="UniProtKB-SubCell"/>
</dbReference>
<accession>A0A1Y1YVN9</accession>
<keyword evidence="6" id="KW-0443">Lipid metabolism</keyword>
<keyword evidence="5 9" id="KW-1133">Transmembrane helix</keyword>
<dbReference type="PANTHER" id="PTHR47084:SF1">
    <property type="entry name" value="SERINE PALMITOYLTRANSFERASE SMALL SUBUNIT A"/>
    <property type="match status" value="1"/>
</dbReference>
<dbReference type="GO" id="GO:0046513">
    <property type="term" value="P:ceramide biosynthetic process"/>
    <property type="evidence" value="ECO:0007669"/>
    <property type="project" value="TreeGrafter"/>
</dbReference>
<keyword evidence="7 9" id="KW-0472">Membrane</keyword>
<dbReference type="EMBL" id="MCFE01000062">
    <property type="protein sequence ID" value="ORY02019.1"/>
    <property type="molecule type" value="Genomic_DNA"/>
</dbReference>
<evidence type="ECO:0000256" key="3">
    <source>
        <dbReference type="ARBA" id="ARBA00022692"/>
    </source>
</evidence>
<dbReference type="GO" id="GO:0004758">
    <property type="term" value="F:serine C-palmitoyltransferase activity"/>
    <property type="evidence" value="ECO:0007669"/>
    <property type="project" value="TreeGrafter"/>
</dbReference>
<evidence type="ECO:0000256" key="9">
    <source>
        <dbReference type="SAM" id="Phobius"/>
    </source>
</evidence>
<evidence type="ECO:0000256" key="8">
    <source>
        <dbReference type="ARBA" id="ARBA00038370"/>
    </source>
</evidence>
<keyword evidence="3 9" id="KW-0812">Transmembrane</keyword>
<dbReference type="GO" id="GO:0017059">
    <property type="term" value="C:serine palmitoyltransferase complex"/>
    <property type="evidence" value="ECO:0007669"/>
    <property type="project" value="TreeGrafter"/>
</dbReference>
<evidence type="ECO:0000256" key="5">
    <source>
        <dbReference type="ARBA" id="ARBA00022989"/>
    </source>
</evidence>
<keyword evidence="4" id="KW-0256">Endoplasmic reticulum</keyword>